<dbReference type="EMBL" id="CP028923">
    <property type="protein sequence ID" value="QCK13724.1"/>
    <property type="molecule type" value="Genomic_DNA"/>
</dbReference>
<evidence type="ECO:0000313" key="3">
    <source>
        <dbReference type="Proteomes" id="UP000298616"/>
    </source>
</evidence>
<organism evidence="2 3">
    <name type="scientific">Mangrovivirga cuniculi</name>
    <dbReference type="NCBI Taxonomy" id="2715131"/>
    <lineage>
        <taxon>Bacteria</taxon>
        <taxon>Pseudomonadati</taxon>
        <taxon>Bacteroidota</taxon>
        <taxon>Cytophagia</taxon>
        <taxon>Cytophagales</taxon>
        <taxon>Mangrovivirgaceae</taxon>
        <taxon>Mangrovivirga</taxon>
    </lineage>
</organism>
<evidence type="ECO:0000313" key="2">
    <source>
        <dbReference type="EMBL" id="QCK13724.1"/>
    </source>
</evidence>
<dbReference type="RefSeq" id="WP_137089322.1">
    <property type="nucleotide sequence ID" value="NZ_CP028923.1"/>
</dbReference>
<name>A0A4D7JYI4_9BACT</name>
<proteinExistence type="predicted"/>
<gene>
    <name evidence="2" type="ORF">DCC35_02615</name>
</gene>
<reference evidence="2 3" key="1">
    <citation type="submission" date="2018-04" db="EMBL/GenBank/DDBJ databases">
        <title>Complete genome uncultured novel isolate.</title>
        <authorList>
            <person name="Merlino G."/>
        </authorList>
    </citation>
    <scope>NUCLEOTIDE SEQUENCE [LARGE SCALE GENOMIC DNA]</scope>
    <source>
        <strain evidence="3">R1DC9</strain>
    </source>
</reference>
<protein>
    <submittedName>
        <fullName evidence="2">Uncharacterized protein</fullName>
    </submittedName>
</protein>
<dbReference type="KEGG" id="fpf:DCC35_02615"/>
<dbReference type="Proteomes" id="UP000298616">
    <property type="component" value="Chromosome"/>
</dbReference>
<dbReference type="AlphaFoldDB" id="A0A4D7JYI4"/>
<keyword evidence="3" id="KW-1185">Reference proteome</keyword>
<evidence type="ECO:0000256" key="1">
    <source>
        <dbReference type="SAM" id="MobiDB-lite"/>
    </source>
</evidence>
<sequence>MENSNKGKGKFISKAKAKKEVNNFKKGNSNKPYAYSFDKEKIEKLLNQNGAEGIRVYLTKEDKGNTSVLICAYDADNNNIIPKGDENAPQMEESTSDDQILNTGSACPPDCDTDPDTSL</sequence>
<feature type="region of interest" description="Disordered" evidence="1">
    <location>
        <begin position="82"/>
        <end position="119"/>
    </location>
</feature>
<dbReference type="OrthoDB" id="661524at2"/>
<accession>A0A4D7JYI4</accession>